<gene>
    <name evidence="7" type="ORF">CC117_28865</name>
</gene>
<dbReference type="Proteomes" id="UP000179627">
    <property type="component" value="Unassembled WGS sequence"/>
</dbReference>
<evidence type="ECO:0000313" key="8">
    <source>
        <dbReference type="Proteomes" id="UP000179627"/>
    </source>
</evidence>
<protein>
    <recommendedName>
        <fullName evidence="2">cellulase</fullName>
        <ecNumber evidence="2">3.2.1.4</ecNumber>
    </recommendedName>
</protein>
<sequence>MNRSGTEYACIQGWGLFDGPSDDASVAAIASWKANAARIPLNETCWLGINGAPAQYSGAVYRQAIVDFVGRLNAHGMAAVLDLHWAAPGTEHATGQRQMADADHAPDFWRSVATTFRGNSSVLFDLYNEPHDISWACWRDGGDCGIGYQVAGMQDMLDAVRSTGATNIVLATGNGWGGDLTGWLANRPTDPTGNLAAGWHMYDFGGCVTVPCFDAQIAPVSAAVPLVAGEFGDSDCNHSFSDQTMTWLDAHSDSYLGWAWNTHDCSGFPALIRDFAGTPTAYGEGLRNHLASLR</sequence>
<dbReference type="PROSITE" id="PS00659">
    <property type="entry name" value="GLYCOSYL_HYDROL_F5"/>
    <property type="match status" value="1"/>
</dbReference>
<evidence type="ECO:0000313" key="7">
    <source>
        <dbReference type="EMBL" id="OHV29698.1"/>
    </source>
</evidence>
<name>A0A1S1Q463_9ACTN</name>
<dbReference type="PANTHER" id="PTHR34142:SF1">
    <property type="entry name" value="GLYCOSIDE HYDROLASE FAMILY 5 DOMAIN-CONTAINING PROTEIN"/>
    <property type="match status" value="1"/>
</dbReference>
<evidence type="ECO:0000256" key="1">
    <source>
        <dbReference type="ARBA" id="ARBA00000966"/>
    </source>
</evidence>
<keyword evidence="8" id="KW-1185">Reference proteome</keyword>
<reference evidence="8" key="1">
    <citation type="submission" date="2016-07" db="EMBL/GenBank/DDBJ databases">
        <title>Sequence Frankia sp. strain CcI1.17.</title>
        <authorList>
            <person name="Ghodhbane-Gtari F."/>
            <person name="Swanson E."/>
            <person name="Gueddou A."/>
            <person name="Morris K."/>
            <person name="Hezbri K."/>
            <person name="Ktari A."/>
            <person name="Nouioui I."/>
            <person name="Abebe-Akele F."/>
            <person name="Simpson S."/>
            <person name="Thomas K."/>
            <person name="Gtari M."/>
            <person name="Tisa L.S."/>
            <person name="Hurst S."/>
        </authorList>
    </citation>
    <scope>NUCLEOTIDE SEQUENCE [LARGE SCALE GENOMIC DNA]</scope>
    <source>
        <strain evidence="8">Cc1.17</strain>
    </source>
</reference>
<evidence type="ECO:0000256" key="2">
    <source>
        <dbReference type="ARBA" id="ARBA00012601"/>
    </source>
</evidence>
<evidence type="ECO:0000256" key="3">
    <source>
        <dbReference type="ARBA" id="ARBA00022801"/>
    </source>
</evidence>
<dbReference type="GO" id="GO:0009251">
    <property type="term" value="P:glucan catabolic process"/>
    <property type="evidence" value="ECO:0007669"/>
    <property type="project" value="TreeGrafter"/>
</dbReference>
<comment type="similarity">
    <text evidence="5">Belongs to the glycosyl hydrolase 5 (cellulase A) family.</text>
</comment>
<evidence type="ECO:0000259" key="6">
    <source>
        <dbReference type="Pfam" id="PF00150"/>
    </source>
</evidence>
<dbReference type="InterPro" id="IPR018087">
    <property type="entry name" value="Glyco_hydro_5_CS"/>
</dbReference>
<dbReference type="EMBL" id="MBLM01000160">
    <property type="protein sequence ID" value="OHV29698.1"/>
    <property type="molecule type" value="Genomic_DNA"/>
</dbReference>
<dbReference type="InterPro" id="IPR017853">
    <property type="entry name" value="GH"/>
</dbReference>
<organism evidence="7 8">
    <name type="scientific">Parafrankia colletiae</name>
    <dbReference type="NCBI Taxonomy" id="573497"/>
    <lineage>
        <taxon>Bacteria</taxon>
        <taxon>Bacillati</taxon>
        <taxon>Actinomycetota</taxon>
        <taxon>Actinomycetes</taxon>
        <taxon>Frankiales</taxon>
        <taxon>Frankiaceae</taxon>
        <taxon>Parafrankia</taxon>
    </lineage>
</organism>
<accession>A0A1S1Q463</accession>
<evidence type="ECO:0000256" key="5">
    <source>
        <dbReference type="RuleBase" id="RU361153"/>
    </source>
</evidence>
<comment type="caution">
    <text evidence="7">The sequence shown here is derived from an EMBL/GenBank/DDBJ whole genome shotgun (WGS) entry which is preliminary data.</text>
</comment>
<dbReference type="EC" id="3.2.1.4" evidence="2"/>
<dbReference type="Pfam" id="PF00150">
    <property type="entry name" value="Cellulase"/>
    <property type="match status" value="1"/>
</dbReference>
<feature type="domain" description="Glycoside hydrolase family 5" evidence="6">
    <location>
        <begin position="21"/>
        <end position="263"/>
    </location>
</feature>
<dbReference type="SUPFAM" id="SSF51445">
    <property type="entry name" value="(Trans)glycosidases"/>
    <property type="match status" value="1"/>
</dbReference>
<evidence type="ECO:0000256" key="4">
    <source>
        <dbReference type="ARBA" id="ARBA00023295"/>
    </source>
</evidence>
<dbReference type="AlphaFoldDB" id="A0A1S1Q463"/>
<comment type="catalytic activity">
    <reaction evidence="1">
        <text>Endohydrolysis of (1-&gt;4)-beta-D-glucosidic linkages in cellulose, lichenin and cereal beta-D-glucans.</text>
        <dbReference type="EC" id="3.2.1.4"/>
    </reaction>
</comment>
<dbReference type="GO" id="GO:0008810">
    <property type="term" value="F:cellulase activity"/>
    <property type="evidence" value="ECO:0007669"/>
    <property type="project" value="UniProtKB-EC"/>
</dbReference>
<dbReference type="InterPro" id="IPR001547">
    <property type="entry name" value="Glyco_hydro_5"/>
</dbReference>
<keyword evidence="3 5" id="KW-0378">Hydrolase</keyword>
<dbReference type="PANTHER" id="PTHR34142">
    <property type="entry name" value="ENDO-BETA-1,4-GLUCANASE A"/>
    <property type="match status" value="1"/>
</dbReference>
<proteinExistence type="inferred from homology"/>
<dbReference type="Gene3D" id="3.20.20.80">
    <property type="entry name" value="Glycosidases"/>
    <property type="match status" value="1"/>
</dbReference>
<keyword evidence="4 5" id="KW-0326">Glycosidase</keyword>